<protein>
    <recommendedName>
        <fullName evidence="1">DUF6808 domain-containing protein</fullName>
    </recommendedName>
</protein>
<comment type="caution">
    <text evidence="2">The sequence shown here is derived from an EMBL/GenBank/DDBJ whole genome shotgun (WGS) entry which is preliminary data.</text>
</comment>
<organism evidence="2 3">
    <name type="scientific">Bacteroides acidifaciens</name>
    <dbReference type="NCBI Taxonomy" id="85831"/>
    <lineage>
        <taxon>Bacteria</taxon>
        <taxon>Pseudomonadati</taxon>
        <taxon>Bacteroidota</taxon>
        <taxon>Bacteroidia</taxon>
        <taxon>Bacteroidales</taxon>
        <taxon>Bacteroidaceae</taxon>
        <taxon>Bacteroides</taxon>
    </lineage>
</organism>
<feature type="domain" description="DUF6808" evidence="1">
    <location>
        <begin position="94"/>
        <end position="180"/>
    </location>
</feature>
<dbReference type="AlphaFoldDB" id="A0A7I9ZXY4"/>
<proteinExistence type="predicted"/>
<reference evidence="2 3" key="1">
    <citation type="journal article" date="2020" name="Microbiome">
        <title>Single-cell genomics of uncultured bacteria reveals dietary fiber responders in the mouse gut microbiota.</title>
        <authorList>
            <person name="Chijiiwa R."/>
            <person name="Hosokawa M."/>
            <person name="Kogawa M."/>
            <person name="Nishikawa Y."/>
            <person name="Ide K."/>
            <person name="Sakanashi C."/>
            <person name="Takahashi K."/>
            <person name="Takeyama H."/>
        </authorList>
    </citation>
    <scope>NUCLEOTIDE SEQUENCE [LARGE SCALE GENOMIC DNA]</scope>
    <source>
        <strain evidence="2">IMSAGC_001</strain>
    </source>
</reference>
<sequence length="182" mass="20534">MVKRIKDIVAILFVVLFIVSLFFNVRFCASNKKLPINDTTKTTFVDTIPYYKPVPRDSTVINYITQVLPIAKPDSLTHEPIVTDTAKLPSGETDSIEVEIPITQKMYETNAYRAYVSGFNPQLDSLILFPQRDVLTITGNYPNPKRKRFGISLQVGYGVTLRGTPQFTPCLSVGLSYNLFDF</sequence>
<dbReference type="InterPro" id="IPR049214">
    <property type="entry name" value="DUF6808"/>
</dbReference>
<evidence type="ECO:0000313" key="2">
    <source>
        <dbReference type="EMBL" id="GFH84772.1"/>
    </source>
</evidence>
<gene>
    <name evidence="2" type="ORF">IMSAGC001_00167</name>
</gene>
<evidence type="ECO:0000313" key="3">
    <source>
        <dbReference type="Proteomes" id="UP000491181"/>
    </source>
</evidence>
<accession>A0A7I9ZXY4</accession>
<dbReference type="RefSeq" id="WP_172503471.1">
    <property type="nucleotide sequence ID" value="NZ_BLLS01000002.1"/>
</dbReference>
<dbReference type="EMBL" id="BLLS01000002">
    <property type="protein sequence ID" value="GFH84772.1"/>
    <property type="molecule type" value="Genomic_DNA"/>
</dbReference>
<dbReference type="Proteomes" id="UP000491181">
    <property type="component" value="Unassembled WGS sequence"/>
</dbReference>
<evidence type="ECO:0000259" key="1">
    <source>
        <dbReference type="Pfam" id="PF20647"/>
    </source>
</evidence>
<dbReference type="Pfam" id="PF20647">
    <property type="entry name" value="DUF6808"/>
    <property type="match status" value="1"/>
</dbReference>
<name>A0A7I9ZXY4_9BACE</name>